<sequence length="45" mass="4678">MVLERGRSAFDRGRPAAPGPGIHLVSDLGLVPVRIPTRCGGEVPA</sequence>
<dbReference type="AlphaFoldDB" id="A0A132MYJ0"/>
<accession>A0A132MYJ0</accession>
<proteinExistence type="predicted"/>
<evidence type="ECO:0000256" key="1">
    <source>
        <dbReference type="SAM" id="MobiDB-lite"/>
    </source>
</evidence>
<dbReference type="Proteomes" id="UP000070188">
    <property type="component" value="Unassembled WGS sequence"/>
</dbReference>
<comment type="caution">
    <text evidence="2">The sequence shown here is derived from an EMBL/GenBank/DDBJ whole genome shotgun (WGS) entry which is preliminary data.</text>
</comment>
<protein>
    <submittedName>
        <fullName evidence="2">Uncharacterized protein</fullName>
    </submittedName>
</protein>
<keyword evidence="3" id="KW-1185">Reference proteome</keyword>
<feature type="region of interest" description="Disordered" evidence="1">
    <location>
        <begin position="1"/>
        <end position="21"/>
    </location>
</feature>
<gene>
    <name evidence="2" type="ORF">LI90_3943</name>
</gene>
<reference evidence="3" key="1">
    <citation type="submission" date="2015-04" db="EMBL/GenBank/DDBJ databases">
        <title>Physiological reanalysis, assessment of diazotrophy, and genome sequences of multiple isolates of Streptomyces thermoautotrophicus.</title>
        <authorList>
            <person name="MacKellar D.C."/>
            <person name="Lieber L."/>
            <person name="Norman J."/>
            <person name="Bolger A."/>
            <person name="Tobin C."/>
            <person name="Murray J.W."/>
            <person name="Chang R."/>
            <person name="Ford T."/>
            <person name="Nguyen P.Q."/>
            <person name="Woodward J."/>
            <person name="Permingeat H."/>
            <person name="Joshi N.S."/>
            <person name="Silver P.A."/>
            <person name="Usadel B."/>
            <person name="Rutherford A.W."/>
            <person name="Friesen M."/>
            <person name="Prell J."/>
        </authorList>
    </citation>
    <scope>NUCLEOTIDE SEQUENCE [LARGE SCALE GENOMIC DNA]</scope>
    <source>
        <strain evidence="3">H1</strain>
    </source>
</reference>
<dbReference type="EMBL" id="LAXD01000001">
    <property type="protein sequence ID" value="KWX02894.1"/>
    <property type="molecule type" value="Genomic_DNA"/>
</dbReference>
<evidence type="ECO:0000313" key="2">
    <source>
        <dbReference type="EMBL" id="KWX02894.1"/>
    </source>
</evidence>
<name>A0A132MYJ0_9ACTN</name>
<organism evidence="2 3">
    <name type="scientific">Carbonactinospora thermoautotrophica</name>
    <dbReference type="NCBI Taxonomy" id="1469144"/>
    <lineage>
        <taxon>Bacteria</taxon>
        <taxon>Bacillati</taxon>
        <taxon>Actinomycetota</taxon>
        <taxon>Actinomycetes</taxon>
        <taxon>Kitasatosporales</taxon>
        <taxon>Carbonactinosporaceae</taxon>
        <taxon>Carbonactinospora</taxon>
    </lineage>
</organism>
<feature type="compositionally biased region" description="Basic and acidic residues" evidence="1">
    <location>
        <begin position="1"/>
        <end position="14"/>
    </location>
</feature>
<evidence type="ECO:0000313" key="3">
    <source>
        <dbReference type="Proteomes" id="UP000070188"/>
    </source>
</evidence>